<reference evidence="1" key="1">
    <citation type="submission" date="2012-04" db="EMBL/GenBank/DDBJ databases">
        <title>Finished genome of Dactylococcopsis salina PCC 8305.</title>
        <authorList>
            <consortium name="US DOE Joint Genome Institute"/>
            <person name="Gugger M."/>
            <person name="Coursin T."/>
            <person name="Rippka R."/>
            <person name="Tandeau De Marsac N."/>
            <person name="Huntemann M."/>
            <person name="Wei C.-L."/>
            <person name="Han J."/>
            <person name="Detter J.C."/>
            <person name="Han C."/>
            <person name="Tapia R."/>
            <person name="Daligault H."/>
            <person name="Chen A."/>
            <person name="Krypides N."/>
            <person name="Mavromatis K."/>
            <person name="Markowitz V."/>
            <person name="Szeto E."/>
            <person name="Ivanova N."/>
            <person name="Ovchinnikova G."/>
            <person name="Pagani I."/>
            <person name="Pati A."/>
            <person name="Goodwin L."/>
            <person name="Peters L."/>
            <person name="Pitluck S."/>
            <person name="Woyke T."/>
            <person name="Kerfeld C."/>
        </authorList>
    </citation>
    <scope>NUCLEOTIDE SEQUENCE [LARGE SCALE GENOMIC DNA]</scope>
    <source>
        <strain evidence="1">PCC 8305</strain>
    </source>
</reference>
<dbReference type="HOGENOM" id="CLU_159959_0_0_3"/>
<dbReference type="eggNOG" id="ENOG5032SMB">
    <property type="taxonomic scope" value="Bacteria"/>
</dbReference>
<keyword evidence="2" id="KW-1185">Reference proteome</keyword>
<evidence type="ECO:0000313" key="2">
    <source>
        <dbReference type="Proteomes" id="UP000010482"/>
    </source>
</evidence>
<name>K9Z0A8_DACS8</name>
<protein>
    <submittedName>
        <fullName evidence="1">Uncharacterized protein</fullName>
    </submittedName>
</protein>
<gene>
    <name evidence="1" type="ORF">Dacsa_3288</name>
</gene>
<dbReference type="OrthoDB" id="464564at2"/>
<dbReference type="EMBL" id="CP003944">
    <property type="protein sequence ID" value="AFZ51798.1"/>
    <property type="molecule type" value="Genomic_DNA"/>
</dbReference>
<accession>K9Z0A8</accession>
<dbReference type="KEGG" id="dsl:Dacsa_3288"/>
<dbReference type="RefSeq" id="WP_015230774.1">
    <property type="nucleotide sequence ID" value="NC_019780.1"/>
</dbReference>
<proteinExistence type="predicted"/>
<evidence type="ECO:0000313" key="1">
    <source>
        <dbReference type="EMBL" id="AFZ51798.1"/>
    </source>
</evidence>
<organism evidence="1 2">
    <name type="scientific">Dactylococcopsis salina (strain PCC 8305)</name>
    <name type="common">Myxobactron salinum</name>
    <dbReference type="NCBI Taxonomy" id="13035"/>
    <lineage>
        <taxon>Bacteria</taxon>
        <taxon>Bacillati</taxon>
        <taxon>Cyanobacteriota</taxon>
        <taxon>Cyanophyceae</taxon>
        <taxon>Nodosilineales</taxon>
        <taxon>Cymatolegaceae</taxon>
        <taxon>Dactylococcopsis</taxon>
    </lineage>
</organism>
<dbReference type="Proteomes" id="UP000010482">
    <property type="component" value="Chromosome"/>
</dbReference>
<dbReference type="AlphaFoldDB" id="K9Z0A8"/>
<sequence length="131" mass="13646">MKLDSFSVTATLTLATMGVISFPQAAASQLTPQGWGAVGVEDSDVSYSLGVRWFDFGVELGGREDGATGVDVLKFVSFPLLSPYVGVGLYSDAEDDVAISGGLQVRPPGNVFVGVGYHSVRGVNGQLGIKF</sequence>